<name>A0ABV2LAZ8_9HYPH</name>
<evidence type="ECO:0000313" key="5">
    <source>
        <dbReference type="Proteomes" id="UP001549145"/>
    </source>
</evidence>
<dbReference type="Pfam" id="PF03548">
    <property type="entry name" value="LolA"/>
    <property type="match status" value="1"/>
</dbReference>
<evidence type="ECO:0000256" key="3">
    <source>
        <dbReference type="SAM" id="SignalP"/>
    </source>
</evidence>
<proteinExistence type="predicted"/>
<dbReference type="InterPro" id="IPR029046">
    <property type="entry name" value="LolA/LolB/LppX"/>
</dbReference>
<keyword evidence="1 3" id="KW-0732">Signal</keyword>
<evidence type="ECO:0000256" key="1">
    <source>
        <dbReference type="ARBA" id="ARBA00022729"/>
    </source>
</evidence>
<dbReference type="Proteomes" id="UP001549145">
    <property type="component" value="Unassembled WGS sequence"/>
</dbReference>
<feature type="compositionally biased region" description="Low complexity" evidence="2">
    <location>
        <begin position="58"/>
        <end position="74"/>
    </location>
</feature>
<feature type="signal peptide" evidence="3">
    <location>
        <begin position="1"/>
        <end position="28"/>
    </location>
</feature>
<gene>
    <name evidence="4" type="ORF">ABID43_004069</name>
</gene>
<dbReference type="SUPFAM" id="SSF89392">
    <property type="entry name" value="Prokaryotic lipoproteins and lipoprotein localization factors"/>
    <property type="match status" value="1"/>
</dbReference>
<feature type="chain" id="PRO_5045650399" evidence="3">
    <location>
        <begin position="29"/>
        <end position="325"/>
    </location>
</feature>
<dbReference type="CDD" id="cd16325">
    <property type="entry name" value="LolA"/>
    <property type="match status" value="1"/>
</dbReference>
<dbReference type="PANTHER" id="PTHR35869:SF1">
    <property type="entry name" value="OUTER-MEMBRANE LIPOPROTEIN CARRIER PROTEIN"/>
    <property type="match status" value="1"/>
</dbReference>
<dbReference type="RefSeq" id="WP_238282234.1">
    <property type="nucleotide sequence ID" value="NZ_BPQL01000159.1"/>
</dbReference>
<feature type="compositionally biased region" description="Basic and acidic residues" evidence="2">
    <location>
        <begin position="75"/>
        <end position="117"/>
    </location>
</feature>
<evidence type="ECO:0000313" key="4">
    <source>
        <dbReference type="EMBL" id="MET3694507.1"/>
    </source>
</evidence>
<dbReference type="EMBL" id="JBEPMM010000015">
    <property type="protein sequence ID" value="MET3694507.1"/>
    <property type="molecule type" value="Genomic_DNA"/>
</dbReference>
<dbReference type="Gene3D" id="2.50.20.10">
    <property type="entry name" value="Lipoprotein localisation LolA/LolB/LppX"/>
    <property type="match status" value="1"/>
</dbReference>
<feature type="compositionally biased region" description="Pro residues" evidence="2">
    <location>
        <begin position="45"/>
        <end position="57"/>
    </location>
</feature>
<comment type="caution">
    <text evidence="4">The sequence shown here is derived from an EMBL/GenBank/DDBJ whole genome shotgun (WGS) entry which is preliminary data.</text>
</comment>
<evidence type="ECO:0000256" key="2">
    <source>
        <dbReference type="SAM" id="MobiDB-lite"/>
    </source>
</evidence>
<dbReference type="PANTHER" id="PTHR35869">
    <property type="entry name" value="OUTER-MEMBRANE LIPOPROTEIN CARRIER PROTEIN"/>
    <property type="match status" value="1"/>
</dbReference>
<accession>A0ABV2LAZ8</accession>
<reference evidence="4 5" key="1">
    <citation type="submission" date="2024-06" db="EMBL/GenBank/DDBJ databases">
        <title>Genomic Encyclopedia of Type Strains, Phase IV (KMG-IV): sequencing the most valuable type-strain genomes for metagenomic binning, comparative biology and taxonomic classification.</title>
        <authorList>
            <person name="Goeker M."/>
        </authorList>
    </citation>
    <scope>NUCLEOTIDE SEQUENCE [LARGE SCALE GENOMIC DNA]</scope>
    <source>
        <strain evidence="4 5">DSM 21331</strain>
    </source>
</reference>
<dbReference type="InterPro" id="IPR004564">
    <property type="entry name" value="OM_lipoprot_carrier_LolA-like"/>
</dbReference>
<feature type="region of interest" description="Disordered" evidence="2">
    <location>
        <begin position="39"/>
        <end position="118"/>
    </location>
</feature>
<keyword evidence="5" id="KW-1185">Reference proteome</keyword>
<keyword evidence="4" id="KW-0449">Lipoprotein</keyword>
<sequence>MIGRRHRLAAGPLLVLAAGLALPQPASAQVSSFLDGLFGRKEQPAPAPEPEPAPAAPAPATAPKKPVAQAPKATKPADKATADKAAKGEATKGEATKGEATKGEAKAGAKGEAKGADPKSAAKVAAVGAPAAAVAAEADDATVIAQANAYFNGMTTLTGTFVQIGPDGRRIGGKLTLAKPGRLRFDYDQPSPLEIVADGTSVAVKDRKLGTQDLYFISQTPLKFLLREKIDLAKDLTVNDVSNDPGGVRIALEDRSTLGGTSRIQLFFDAEVKTLSQWRITDPQGYQTTVQLSNLQKGRAVEGAAFFINYGRSEDKAAERQIRAQ</sequence>
<organism evidence="4 5">
    <name type="scientific">Methylobacterium goesingense</name>
    <dbReference type="NCBI Taxonomy" id="243690"/>
    <lineage>
        <taxon>Bacteria</taxon>
        <taxon>Pseudomonadati</taxon>
        <taxon>Pseudomonadota</taxon>
        <taxon>Alphaproteobacteria</taxon>
        <taxon>Hyphomicrobiales</taxon>
        <taxon>Methylobacteriaceae</taxon>
        <taxon>Methylobacterium</taxon>
    </lineage>
</organism>
<protein>
    <submittedName>
        <fullName evidence="4">Outer membrane lipoprotein-sorting protein</fullName>
    </submittedName>
</protein>